<name>A0A813DL86_POLGL</name>
<keyword evidence="2" id="KW-1185">Reference proteome</keyword>
<dbReference type="AlphaFoldDB" id="A0A813DL86"/>
<comment type="caution">
    <text evidence="1">The sequence shown here is derived from an EMBL/GenBank/DDBJ whole genome shotgun (WGS) entry which is preliminary data.</text>
</comment>
<proteinExistence type="predicted"/>
<gene>
    <name evidence="1" type="ORF">PGLA1383_LOCUS8170</name>
</gene>
<dbReference type="Proteomes" id="UP000654075">
    <property type="component" value="Unassembled WGS sequence"/>
</dbReference>
<protein>
    <submittedName>
        <fullName evidence="1">Uncharacterized protein</fullName>
    </submittedName>
</protein>
<evidence type="ECO:0000313" key="1">
    <source>
        <dbReference type="EMBL" id="CAE8589406.1"/>
    </source>
</evidence>
<evidence type="ECO:0000313" key="2">
    <source>
        <dbReference type="Proteomes" id="UP000654075"/>
    </source>
</evidence>
<accession>A0A813DL86</accession>
<organism evidence="1 2">
    <name type="scientific">Polarella glacialis</name>
    <name type="common">Dinoflagellate</name>
    <dbReference type="NCBI Taxonomy" id="89957"/>
    <lineage>
        <taxon>Eukaryota</taxon>
        <taxon>Sar</taxon>
        <taxon>Alveolata</taxon>
        <taxon>Dinophyceae</taxon>
        <taxon>Suessiales</taxon>
        <taxon>Suessiaceae</taxon>
        <taxon>Polarella</taxon>
    </lineage>
</organism>
<reference evidence="1" key="1">
    <citation type="submission" date="2021-02" db="EMBL/GenBank/DDBJ databases">
        <authorList>
            <person name="Dougan E. K."/>
            <person name="Rhodes N."/>
            <person name="Thang M."/>
            <person name="Chan C."/>
        </authorList>
    </citation>
    <scope>NUCLEOTIDE SEQUENCE</scope>
</reference>
<dbReference type="EMBL" id="CAJNNV010003678">
    <property type="protein sequence ID" value="CAE8589406.1"/>
    <property type="molecule type" value="Genomic_DNA"/>
</dbReference>
<sequence length="441" mass="49161">MASLASAPLRCLPMDCGVSCDQRQADDELDSKIANSGLARSSIGKRHISLDDLWLGQVSPFLGDKVEVARVLAAGKRVQRSFAALIVESKWFGWDHASGAARDEWLRPAELDEMASKFFQSKAGNGTGLIIKPADSSNCQGISLVLPDSDRGRGDGSMMLVPMEHQVYKGLGVTTRPDRAVVGTLDNLLSRALRQASSFSKTKRVLVSQRIEYCPHVARQQQPPSPVPELRIVFHRGLPLHASLHTLLDPDMIVWRRDFAQNRECTRQTLADKFGSTADLRDLQNVEALHDKVWQLLGLTGTDTQTQRKRQEFHELVQKLCATPDNEHRGSEVCPGSALGLLEALLADWNESQEPERQLSEWTGEAAALVLLRGRMDFLLECCGGEVIVARLGEIQPYTCDVHQTMDTVRQKRMVRYVSSSRGNDRWHRITAEKDPDLIHD</sequence>